<sequence length="310" mass="32995">MTNNTVPPPALEGGRLRWNSERRDELLSSLGGLRPYASTGFSSLDRLLGGGLCPGLHVLSALPGCGKTTLALMIGDHIARFGAGSTMVATLEMSAASLVCKSIVRLSAEQGGTPLTFSEVARLARRPEAVGTPRFEELMAAADAYFSEIAPRVAMVDAAVTVDTLAHIYDALPATERKPCLIVDYVQLLRRPDGDAAATDYAALTATVTDLCAIAQRHSVPILCISSQNRGAKRGGASLDLLSGSSALEYGSVSASFLTVDGEDDSERQRNAEMEPRPVCLHVLKNRFGPCGRIPMWFSASQGRFIEREG</sequence>
<evidence type="ECO:0000259" key="1">
    <source>
        <dbReference type="PROSITE" id="PS51199"/>
    </source>
</evidence>
<keyword evidence="3" id="KW-1185">Reference proteome</keyword>
<dbReference type="Gene3D" id="3.40.50.300">
    <property type="entry name" value="P-loop containing nucleotide triphosphate hydrolases"/>
    <property type="match status" value="1"/>
</dbReference>
<dbReference type="Pfam" id="PF03796">
    <property type="entry name" value="DnaB_C"/>
    <property type="match status" value="1"/>
</dbReference>
<name>A0ABU6II14_9ACTN</name>
<protein>
    <submittedName>
        <fullName evidence="2">DnaB-like helicase C-terminal domain-containing protein</fullName>
    </submittedName>
</protein>
<evidence type="ECO:0000313" key="3">
    <source>
        <dbReference type="Proteomes" id="UP001349994"/>
    </source>
</evidence>
<organism evidence="2 3">
    <name type="scientific">Adlercreutzia wanghongyangiae</name>
    <dbReference type="NCBI Taxonomy" id="3111451"/>
    <lineage>
        <taxon>Bacteria</taxon>
        <taxon>Bacillati</taxon>
        <taxon>Actinomycetota</taxon>
        <taxon>Coriobacteriia</taxon>
        <taxon>Eggerthellales</taxon>
        <taxon>Eggerthellaceae</taxon>
        <taxon>Adlercreutzia</taxon>
    </lineage>
</organism>
<dbReference type="EMBL" id="JAYMFF010000009">
    <property type="protein sequence ID" value="MEC4176016.1"/>
    <property type="molecule type" value="Genomic_DNA"/>
</dbReference>
<reference evidence="2 3" key="1">
    <citation type="submission" date="2024-01" db="EMBL/GenBank/DDBJ databases">
        <title>novel species in genus Adlercreutzia.</title>
        <authorList>
            <person name="Liu X."/>
        </authorList>
    </citation>
    <scope>NUCLEOTIDE SEQUENCE [LARGE SCALE GENOMIC DNA]</scope>
    <source>
        <strain evidence="2 3">R7</strain>
    </source>
</reference>
<accession>A0ABU6II14</accession>
<proteinExistence type="predicted"/>
<evidence type="ECO:0000313" key="2">
    <source>
        <dbReference type="EMBL" id="MEC4176016.1"/>
    </source>
</evidence>
<dbReference type="PROSITE" id="PS51199">
    <property type="entry name" value="SF4_HELICASE"/>
    <property type="match status" value="1"/>
</dbReference>
<dbReference type="RefSeq" id="WP_338210077.1">
    <property type="nucleotide sequence ID" value="NZ_JAYMFF010000009.1"/>
</dbReference>
<comment type="caution">
    <text evidence="2">The sequence shown here is derived from an EMBL/GenBank/DDBJ whole genome shotgun (WGS) entry which is preliminary data.</text>
</comment>
<dbReference type="InterPro" id="IPR007694">
    <property type="entry name" value="DNA_helicase_DnaB-like_C"/>
</dbReference>
<feature type="domain" description="SF4 helicase" evidence="1">
    <location>
        <begin position="30"/>
        <end position="310"/>
    </location>
</feature>
<dbReference type="PANTHER" id="PTHR30153:SF2">
    <property type="entry name" value="REPLICATIVE DNA HELICASE"/>
    <property type="match status" value="1"/>
</dbReference>
<dbReference type="PANTHER" id="PTHR30153">
    <property type="entry name" value="REPLICATIVE DNA HELICASE DNAB"/>
    <property type="match status" value="1"/>
</dbReference>
<dbReference type="Proteomes" id="UP001349994">
    <property type="component" value="Unassembled WGS sequence"/>
</dbReference>
<dbReference type="InterPro" id="IPR027417">
    <property type="entry name" value="P-loop_NTPase"/>
</dbReference>
<gene>
    <name evidence="2" type="ORF">VIN30_06105</name>
</gene>
<dbReference type="SUPFAM" id="SSF52540">
    <property type="entry name" value="P-loop containing nucleoside triphosphate hydrolases"/>
    <property type="match status" value="1"/>
</dbReference>